<gene>
    <name evidence="1" type="ORF">BVRB_021630</name>
</gene>
<dbReference type="Gramene" id="KMS94416">
    <property type="protein sequence ID" value="KMS94416"/>
    <property type="gene ID" value="BVRB_021630"/>
</dbReference>
<name>A0A0J8B0A8_BETVV</name>
<evidence type="ECO:0000313" key="2">
    <source>
        <dbReference type="Proteomes" id="UP000035740"/>
    </source>
</evidence>
<dbReference type="AlphaFoldDB" id="A0A0J8B0A8"/>
<organism evidence="1 2">
    <name type="scientific">Beta vulgaris subsp. vulgaris</name>
    <name type="common">Beet</name>
    <dbReference type="NCBI Taxonomy" id="3555"/>
    <lineage>
        <taxon>Eukaryota</taxon>
        <taxon>Viridiplantae</taxon>
        <taxon>Streptophyta</taxon>
        <taxon>Embryophyta</taxon>
        <taxon>Tracheophyta</taxon>
        <taxon>Spermatophyta</taxon>
        <taxon>Magnoliopsida</taxon>
        <taxon>eudicotyledons</taxon>
        <taxon>Gunneridae</taxon>
        <taxon>Pentapetalae</taxon>
        <taxon>Caryophyllales</taxon>
        <taxon>Chenopodiaceae</taxon>
        <taxon>Betoideae</taxon>
        <taxon>Beta</taxon>
    </lineage>
</organism>
<feature type="non-terminal residue" evidence="1">
    <location>
        <position position="93"/>
    </location>
</feature>
<evidence type="ECO:0000313" key="1">
    <source>
        <dbReference type="EMBL" id="KMS94416.1"/>
    </source>
</evidence>
<accession>A0A0J8B0A8</accession>
<protein>
    <submittedName>
        <fullName evidence="1">Uncharacterized protein</fullName>
    </submittedName>
</protein>
<proteinExistence type="predicted"/>
<dbReference type="EMBL" id="KQ093527">
    <property type="protein sequence ID" value="KMS94416.1"/>
    <property type="molecule type" value="Genomic_DNA"/>
</dbReference>
<reference evidence="1 2" key="1">
    <citation type="journal article" date="2014" name="Nature">
        <title>The genome of the recently domesticated crop plant sugar beet (Beta vulgaris).</title>
        <authorList>
            <person name="Dohm J.C."/>
            <person name="Minoche A.E."/>
            <person name="Holtgrawe D."/>
            <person name="Capella-Gutierrez S."/>
            <person name="Zakrzewski F."/>
            <person name="Tafer H."/>
            <person name="Rupp O."/>
            <person name="Sorensen T.R."/>
            <person name="Stracke R."/>
            <person name="Reinhardt R."/>
            <person name="Goesmann A."/>
            <person name="Kraft T."/>
            <person name="Schulz B."/>
            <person name="Stadler P.F."/>
            <person name="Schmidt T."/>
            <person name="Gabaldon T."/>
            <person name="Lehrach H."/>
            <person name="Weisshaar B."/>
            <person name="Himmelbauer H."/>
        </authorList>
    </citation>
    <scope>NUCLEOTIDE SEQUENCE [LARGE SCALE GENOMIC DNA]</scope>
    <source>
        <tissue evidence="1">Taproot</tissue>
    </source>
</reference>
<keyword evidence="2" id="KW-1185">Reference proteome</keyword>
<dbReference type="Proteomes" id="UP000035740">
    <property type="component" value="Unassembled WGS sequence"/>
</dbReference>
<sequence length="93" mass="11000">MFYMCKCGPSDVPDKDHNLIDIADQIVDRRLHRDPRQKKSNLDIALSLRFQAQASEINLDANKLEAREFENAFKIWPEWKQLHRDAVWPLLKP</sequence>